<gene>
    <name evidence="1" type="ORF">CcrBL10_gp230</name>
</gene>
<reference evidence="1 2" key="1">
    <citation type="submission" date="2018-07" db="EMBL/GenBank/DDBJ databases">
        <title>Giant CbK-like Caulobacter bacteriophages have genetically divergent genomes.</title>
        <authorList>
            <person name="Wilson K.M."/>
            <person name="Ely B."/>
        </authorList>
    </citation>
    <scope>NUCLEOTIDE SEQUENCE [LARGE SCALE GENOMIC DNA]</scope>
</reference>
<accession>A0A385E9B5</accession>
<dbReference type="Proteomes" id="UP000258997">
    <property type="component" value="Segment"/>
</dbReference>
<proteinExistence type="predicted"/>
<dbReference type="EMBL" id="MH588544">
    <property type="protein sequence ID" value="AXQ68434.1"/>
    <property type="molecule type" value="Genomic_DNA"/>
</dbReference>
<evidence type="ECO:0000313" key="1">
    <source>
        <dbReference type="EMBL" id="AXQ68434.1"/>
    </source>
</evidence>
<organism evidence="1 2">
    <name type="scientific">Caulobacter phage CcrBL10</name>
    <dbReference type="NCBI Taxonomy" id="2283269"/>
    <lineage>
        <taxon>Viruses</taxon>
        <taxon>Duplodnaviria</taxon>
        <taxon>Heunggongvirae</taxon>
        <taxon>Uroviricota</taxon>
        <taxon>Caudoviricetes</taxon>
        <taxon>Jeanschmidtviridae</taxon>
        <taxon>Poindextervirus</taxon>
        <taxon>Poindextervirus BL10</taxon>
    </lineage>
</organism>
<keyword evidence="2" id="KW-1185">Reference proteome</keyword>
<evidence type="ECO:0000313" key="2">
    <source>
        <dbReference type="Proteomes" id="UP000258997"/>
    </source>
</evidence>
<name>A0A385E9B5_9CAUD</name>
<sequence>MRFVSQTQPYCRCCGKPIKKFTTRLTFGKREYKDHGWSIDRTEKPMSKEELQRAVNGKIISFSWDHDTTYGADYQPIRTKTHIGEANVWDGETYEAEFFCTLRCAAAFGEMAAREYPGLHTQTYADAMRKREG</sequence>
<protein>
    <submittedName>
        <fullName evidence="1">Uncharacterized protein</fullName>
    </submittedName>
</protein>